<evidence type="ECO:0000256" key="1">
    <source>
        <dbReference type="SAM" id="MobiDB-lite"/>
    </source>
</evidence>
<dbReference type="EMBL" id="JAWRVI010000018">
    <property type="protein sequence ID" value="KAK4089687.1"/>
    <property type="molecule type" value="Genomic_DNA"/>
</dbReference>
<comment type="caution">
    <text evidence="2">The sequence shown here is derived from an EMBL/GenBank/DDBJ whole genome shotgun (WGS) entry which is preliminary data.</text>
</comment>
<organism evidence="2 3">
    <name type="scientific">Purpureocillium lilacinum</name>
    <name type="common">Paecilomyces lilacinus</name>
    <dbReference type="NCBI Taxonomy" id="33203"/>
    <lineage>
        <taxon>Eukaryota</taxon>
        <taxon>Fungi</taxon>
        <taxon>Dikarya</taxon>
        <taxon>Ascomycota</taxon>
        <taxon>Pezizomycotina</taxon>
        <taxon>Sordariomycetes</taxon>
        <taxon>Hypocreomycetidae</taxon>
        <taxon>Hypocreales</taxon>
        <taxon>Ophiocordycipitaceae</taxon>
        <taxon>Purpureocillium</taxon>
    </lineage>
</organism>
<name>A0ABR0C088_PURLI</name>
<gene>
    <name evidence="2" type="ORF">Purlil1_5790</name>
</gene>
<keyword evidence="3" id="KW-1185">Reference proteome</keyword>
<protein>
    <submittedName>
        <fullName evidence="2">Uncharacterized protein</fullName>
    </submittedName>
</protein>
<feature type="compositionally biased region" description="Basic and acidic residues" evidence="1">
    <location>
        <begin position="1"/>
        <end position="15"/>
    </location>
</feature>
<sequence length="247" mass="27258">MRDEREGERGERERIIGNGSGPQLPTREPPREGAALGHGSLHRRGISLTLYRFTNFFPLLGNYRGGAAPRQRVGGGGEGGGRRNGARTVWIPSPSVSRAPIVRSDQQQRKKKSPPHGLARAGPQGPRQQNRGDDDDDDDNDDDDNAMTSYFSPPSFRAALLPWCPIQCAVQGTKSYFATSNKVAAAGKGSATHGFWGPVEPFRTVEWGRGRGPKKTEKRGREARWRDDGCPVPKRADVKYWLFPVEK</sequence>
<dbReference type="Proteomes" id="UP001287286">
    <property type="component" value="Unassembled WGS sequence"/>
</dbReference>
<accession>A0ABR0C088</accession>
<feature type="compositionally biased region" description="Gly residues" evidence="1">
    <location>
        <begin position="73"/>
        <end position="83"/>
    </location>
</feature>
<feature type="region of interest" description="Disordered" evidence="1">
    <location>
        <begin position="66"/>
        <end position="151"/>
    </location>
</feature>
<reference evidence="2 3" key="1">
    <citation type="journal article" date="2024" name="Microbiol. Resour. Announc.">
        <title>Genome annotations for the ascomycete fungi Trichoderma harzianum, Trichoderma aggressivum, and Purpureocillium lilacinum.</title>
        <authorList>
            <person name="Beijen E.P.W."/>
            <person name="Ohm R.A."/>
        </authorList>
    </citation>
    <scope>NUCLEOTIDE SEQUENCE [LARGE SCALE GENOMIC DNA]</scope>
    <source>
        <strain evidence="2 3">CBS 150709</strain>
    </source>
</reference>
<evidence type="ECO:0000313" key="3">
    <source>
        <dbReference type="Proteomes" id="UP001287286"/>
    </source>
</evidence>
<feature type="region of interest" description="Disordered" evidence="1">
    <location>
        <begin position="1"/>
        <end position="38"/>
    </location>
</feature>
<evidence type="ECO:0000313" key="2">
    <source>
        <dbReference type="EMBL" id="KAK4089687.1"/>
    </source>
</evidence>
<proteinExistence type="predicted"/>
<feature type="compositionally biased region" description="Acidic residues" evidence="1">
    <location>
        <begin position="133"/>
        <end position="145"/>
    </location>
</feature>